<sequence length="464" mass="51535">MVYLSICCSEHDVSRCFSEHGGTLLMSWRSWSEPGFVGYKPIDDDGLLGAKPCLGGCRIGRSYVLQYFLFLSDLGRFLLVQVGFLINGRFPFIIRHDKSLGLEAGRRKQDPDPGAGTQTLGQEPGTWRKEPGSRKLETSARSLGQQTLSSIVLGCTFSRSERIHSLIGDVCPGEWAVILDSIQTRGLDQIDLQTCFNGHVFGLSEDGHVDVVVPLIPMAWKWIIRKNHHDETFPPWWGLVGVGRKFDGEAGNVCIKGDASAHTPDPCAAPVAVLGLSSSRTSVCISLGSLNRVEKCMGQDPGILRGRILARLRIRGMRRSSHRSPYCDCTLTFGRGTFGVFVSVLGDNLVDSWYRSRTLGHVVCEDPGHVFPKSEDLEIHHSETHGLWMLYGLSSRNPEAGWTFVLEPGGWTDFCPGTWRMDGLLSWNPKAGWTFVLEPGGWMDLCPGNRRLVELLSRKTYRQN</sequence>
<dbReference type="Proteomes" id="UP000824890">
    <property type="component" value="Unassembled WGS sequence"/>
</dbReference>
<protein>
    <submittedName>
        <fullName evidence="2">Uncharacterized protein</fullName>
    </submittedName>
</protein>
<evidence type="ECO:0000256" key="1">
    <source>
        <dbReference type="SAM" id="MobiDB-lite"/>
    </source>
</evidence>
<accession>A0ABQ8ALI6</accession>
<evidence type="ECO:0000313" key="2">
    <source>
        <dbReference type="EMBL" id="KAH0892971.1"/>
    </source>
</evidence>
<name>A0ABQ8ALI6_BRANA</name>
<reference evidence="2 3" key="1">
    <citation type="submission" date="2021-05" db="EMBL/GenBank/DDBJ databases">
        <title>Genome Assembly of Synthetic Allotetraploid Brassica napus Reveals Homoeologous Exchanges between Subgenomes.</title>
        <authorList>
            <person name="Davis J.T."/>
        </authorList>
    </citation>
    <scope>NUCLEOTIDE SEQUENCE [LARGE SCALE GENOMIC DNA]</scope>
    <source>
        <strain evidence="3">cv. Da-Ae</strain>
        <tissue evidence="2">Seedling</tissue>
    </source>
</reference>
<evidence type="ECO:0000313" key="3">
    <source>
        <dbReference type="Proteomes" id="UP000824890"/>
    </source>
</evidence>
<proteinExistence type="predicted"/>
<feature type="region of interest" description="Disordered" evidence="1">
    <location>
        <begin position="104"/>
        <end position="136"/>
    </location>
</feature>
<dbReference type="EMBL" id="JAGKQM010000013">
    <property type="protein sequence ID" value="KAH0892971.1"/>
    <property type="molecule type" value="Genomic_DNA"/>
</dbReference>
<keyword evidence="3" id="KW-1185">Reference proteome</keyword>
<organism evidence="2 3">
    <name type="scientific">Brassica napus</name>
    <name type="common">Rape</name>
    <dbReference type="NCBI Taxonomy" id="3708"/>
    <lineage>
        <taxon>Eukaryota</taxon>
        <taxon>Viridiplantae</taxon>
        <taxon>Streptophyta</taxon>
        <taxon>Embryophyta</taxon>
        <taxon>Tracheophyta</taxon>
        <taxon>Spermatophyta</taxon>
        <taxon>Magnoliopsida</taxon>
        <taxon>eudicotyledons</taxon>
        <taxon>Gunneridae</taxon>
        <taxon>Pentapetalae</taxon>
        <taxon>rosids</taxon>
        <taxon>malvids</taxon>
        <taxon>Brassicales</taxon>
        <taxon>Brassicaceae</taxon>
        <taxon>Brassiceae</taxon>
        <taxon>Brassica</taxon>
    </lineage>
</organism>
<gene>
    <name evidence="2" type="ORF">HID58_055400</name>
</gene>
<feature type="compositionally biased region" description="Basic and acidic residues" evidence="1">
    <location>
        <begin position="126"/>
        <end position="136"/>
    </location>
</feature>
<comment type="caution">
    <text evidence="2">The sequence shown here is derived from an EMBL/GenBank/DDBJ whole genome shotgun (WGS) entry which is preliminary data.</text>
</comment>